<reference evidence="3 4" key="1">
    <citation type="journal article" date="2009" name="Int. J. Syst. Evol. Microbiol.">
        <title>Paenibacillus contaminans sp. nov., isolated from a contaminated laboratory plate.</title>
        <authorList>
            <person name="Chou J.H."/>
            <person name="Lee J.H."/>
            <person name="Lin M.C."/>
            <person name="Chang P.S."/>
            <person name="Arun A.B."/>
            <person name="Young C.C."/>
            <person name="Chen W.M."/>
        </authorList>
    </citation>
    <scope>NUCLEOTIDE SEQUENCE [LARGE SCALE GENOMIC DNA]</scope>
    <source>
        <strain evidence="3 4">CKOBP-6</strain>
    </source>
</reference>
<dbReference type="InterPro" id="IPR052169">
    <property type="entry name" value="CW_Biosynth-Accessory"/>
</dbReference>
<dbReference type="AlphaFoldDB" id="A0A329M4Y4"/>
<sequence>MATEITIAAIGDLLMKKSVIAAAKRAGRGKRHVFDGMFAEVAPLLKQADLTIGNLETTFAGRNASGVAGTTESRHPKTNFPRFNCPDSFAGTLKRLGFDVMTTANNHCVDHGIGGLNRTLNVLDRAGLAHTGTSRTAAESGKLLIRSVKGVRVGILAYTQGTNRLPVPKGKTWAVNKIRFGRIASDLRRMRRLADVTVVCIHFGSEYKLEPNAWQKQVVRKLFALGADVVLGAHPHVLQRHSLRTVKDASGRSRRRYVIYSMGNFIGSKLKKNDHTKNGVIVRLTIRKQREGLAGVVKARAVPTWIGRPEKAGHAGYRLHTMRQALARAAKNGSEARTLRRVNRRAATLFGSQLS</sequence>
<evidence type="ECO:0000313" key="3">
    <source>
        <dbReference type="EMBL" id="RAV14236.1"/>
    </source>
</evidence>
<dbReference type="EMBL" id="QMFB01000027">
    <property type="protein sequence ID" value="RAV14236.1"/>
    <property type="molecule type" value="Genomic_DNA"/>
</dbReference>
<keyword evidence="4" id="KW-1185">Reference proteome</keyword>
<name>A0A329M4Y4_9BACL</name>
<dbReference type="OrthoDB" id="9810906at2"/>
<dbReference type="InterPro" id="IPR019079">
    <property type="entry name" value="Capsule_synth_CapA"/>
</dbReference>
<organism evidence="3 4">
    <name type="scientific">Paenibacillus contaminans</name>
    <dbReference type="NCBI Taxonomy" id="450362"/>
    <lineage>
        <taxon>Bacteria</taxon>
        <taxon>Bacillati</taxon>
        <taxon>Bacillota</taxon>
        <taxon>Bacilli</taxon>
        <taxon>Bacillales</taxon>
        <taxon>Paenibacillaceae</taxon>
        <taxon>Paenibacillus</taxon>
    </lineage>
</organism>
<accession>A0A329M4Y4</accession>
<gene>
    <name evidence="3" type="ORF">DQG23_32245</name>
</gene>
<dbReference type="Gene3D" id="3.60.21.10">
    <property type="match status" value="1"/>
</dbReference>
<dbReference type="PANTHER" id="PTHR33393">
    <property type="entry name" value="POLYGLUTAMINE SYNTHESIS ACCESSORY PROTEIN RV0574C-RELATED"/>
    <property type="match status" value="1"/>
</dbReference>
<feature type="domain" description="Capsule synthesis protein CapA" evidence="2">
    <location>
        <begin position="6"/>
        <end position="269"/>
    </location>
</feature>
<proteinExistence type="inferred from homology"/>
<protein>
    <submittedName>
        <fullName evidence="3">CapA family protein</fullName>
    </submittedName>
</protein>
<dbReference type="Proteomes" id="UP000250369">
    <property type="component" value="Unassembled WGS sequence"/>
</dbReference>
<dbReference type="CDD" id="cd07381">
    <property type="entry name" value="MPP_CapA"/>
    <property type="match status" value="1"/>
</dbReference>
<dbReference type="SMART" id="SM00854">
    <property type="entry name" value="PGA_cap"/>
    <property type="match status" value="1"/>
</dbReference>
<evidence type="ECO:0000256" key="1">
    <source>
        <dbReference type="ARBA" id="ARBA00005662"/>
    </source>
</evidence>
<dbReference type="PANTHER" id="PTHR33393:SF13">
    <property type="entry name" value="PGA BIOSYNTHESIS PROTEIN CAPA"/>
    <property type="match status" value="1"/>
</dbReference>
<dbReference type="RefSeq" id="WP_113035145.1">
    <property type="nucleotide sequence ID" value="NZ_QMFB01000027.1"/>
</dbReference>
<comment type="caution">
    <text evidence="3">The sequence shown here is derived from an EMBL/GenBank/DDBJ whole genome shotgun (WGS) entry which is preliminary data.</text>
</comment>
<evidence type="ECO:0000313" key="4">
    <source>
        <dbReference type="Proteomes" id="UP000250369"/>
    </source>
</evidence>
<comment type="similarity">
    <text evidence="1">Belongs to the CapA family.</text>
</comment>
<evidence type="ECO:0000259" key="2">
    <source>
        <dbReference type="SMART" id="SM00854"/>
    </source>
</evidence>
<dbReference type="Pfam" id="PF09587">
    <property type="entry name" value="PGA_cap"/>
    <property type="match status" value="1"/>
</dbReference>
<dbReference type="InterPro" id="IPR029052">
    <property type="entry name" value="Metallo-depent_PP-like"/>
</dbReference>
<dbReference type="SUPFAM" id="SSF56300">
    <property type="entry name" value="Metallo-dependent phosphatases"/>
    <property type="match status" value="1"/>
</dbReference>